<evidence type="ECO:0000256" key="1">
    <source>
        <dbReference type="ARBA" id="ARBA00001282"/>
    </source>
</evidence>
<dbReference type="InterPro" id="IPR029044">
    <property type="entry name" value="Nucleotide-diphossugar_trans"/>
</dbReference>
<comment type="caution">
    <text evidence="8">The sequence shown here is derived from an EMBL/GenBank/DDBJ whole genome shotgun (WGS) entry which is preliminary data.</text>
</comment>
<keyword evidence="5 7" id="KW-0548">Nucleotidyltransferase</keyword>
<comment type="similarity">
    <text evidence="3 7">Belongs to the IspD/TarI cytidylyltransferase family. IspD subfamily.</text>
</comment>
<comment type="pathway">
    <text evidence="2 7">Isoprenoid biosynthesis; isopentenyl diphosphate biosynthesis via DXP pathway; isopentenyl diphosphate from 1-deoxy-D-xylulose 5-phosphate: step 2/6.</text>
</comment>
<dbReference type="Pfam" id="PF01128">
    <property type="entry name" value="IspD"/>
    <property type="match status" value="1"/>
</dbReference>
<dbReference type="Proteomes" id="UP000682111">
    <property type="component" value="Unassembled WGS sequence"/>
</dbReference>
<dbReference type="PROSITE" id="PS01295">
    <property type="entry name" value="ISPD"/>
    <property type="match status" value="1"/>
</dbReference>
<comment type="catalytic activity">
    <reaction evidence="1 7">
        <text>2-C-methyl-D-erythritol 4-phosphate + CTP + H(+) = 4-CDP-2-C-methyl-D-erythritol + diphosphate</text>
        <dbReference type="Rhea" id="RHEA:13429"/>
        <dbReference type="ChEBI" id="CHEBI:15378"/>
        <dbReference type="ChEBI" id="CHEBI:33019"/>
        <dbReference type="ChEBI" id="CHEBI:37563"/>
        <dbReference type="ChEBI" id="CHEBI:57823"/>
        <dbReference type="ChEBI" id="CHEBI:58262"/>
        <dbReference type="EC" id="2.7.7.60"/>
    </reaction>
</comment>
<evidence type="ECO:0000313" key="8">
    <source>
        <dbReference type="EMBL" id="GIN64327.1"/>
    </source>
</evidence>
<dbReference type="FunFam" id="3.90.550.10:FF:000003">
    <property type="entry name" value="2-C-methyl-D-erythritol 4-phosphate cytidylyltransferase"/>
    <property type="match status" value="1"/>
</dbReference>
<feature type="site" description="Positions MEP for the nucleophilic attack" evidence="7">
    <location>
        <position position="212"/>
    </location>
</feature>
<evidence type="ECO:0000256" key="7">
    <source>
        <dbReference type="HAMAP-Rule" id="MF_00108"/>
    </source>
</evidence>
<dbReference type="EMBL" id="BORC01000012">
    <property type="protein sequence ID" value="GIN64327.1"/>
    <property type="molecule type" value="Genomic_DNA"/>
</dbReference>
<keyword evidence="6 7" id="KW-0414">Isoprene biosynthesis</keyword>
<evidence type="ECO:0000256" key="6">
    <source>
        <dbReference type="ARBA" id="ARBA00023229"/>
    </source>
</evidence>
<evidence type="ECO:0000256" key="2">
    <source>
        <dbReference type="ARBA" id="ARBA00004787"/>
    </source>
</evidence>
<name>A0A920BWD4_9BACI</name>
<dbReference type="PANTHER" id="PTHR32125">
    <property type="entry name" value="2-C-METHYL-D-ERYTHRITOL 4-PHOSPHATE CYTIDYLYLTRANSFERASE, CHLOROPLASTIC"/>
    <property type="match status" value="1"/>
</dbReference>
<dbReference type="CDD" id="cd02516">
    <property type="entry name" value="CDP-ME_synthetase"/>
    <property type="match status" value="1"/>
</dbReference>
<feature type="site" description="Positions MEP for the nucleophilic attack" evidence="7">
    <location>
        <position position="156"/>
    </location>
</feature>
<keyword evidence="4 7" id="KW-0808">Transferase</keyword>
<evidence type="ECO:0000256" key="3">
    <source>
        <dbReference type="ARBA" id="ARBA00009789"/>
    </source>
</evidence>
<evidence type="ECO:0000313" key="9">
    <source>
        <dbReference type="Proteomes" id="UP000682111"/>
    </source>
</evidence>
<organism evidence="8 9">
    <name type="scientific">Robertmurraya siralis</name>
    <dbReference type="NCBI Taxonomy" id="77777"/>
    <lineage>
        <taxon>Bacteria</taxon>
        <taxon>Bacillati</taxon>
        <taxon>Bacillota</taxon>
        <taxon>Bacilli</taxon>
        <taxon>Bacillales</taxon>
        <taxon>Bacillaceae</taxon>
        <taxon>Robertmurraya</taxon>
    </lineage>
</organism>
<dbReference type="InterPro" id="IPR018294">
    <property type="entry name" value="ISPD_synthase_CS"/>
</dbReference>
<dbReference type="InterPro" id="IPR001228">
    <property type="entry name" value="IspD"/>
</dbReference>
<comment type="function">
    <text evidence="7">Catalyzes the formation of 4-diphosphocytidyl-2-C-methyl-D-erythritol from CTP and 2-C-methyl-D-erythritol 4-phosphate (MEP).</text>
</comment>
<protein>
    <recommendedName>
        <fullName evidence="7">2-C-methyl-D-erythritol 4-phosphate cytidylyltransferase</fullName>
        <ecNumber evidence="7">2.7.7.60</ecNumber>
    </recommendedName>
    <alternativeName>
        <fullName evidence="7">4-diphosphocytidyl-2C-methyl-D-erythritol synthase</fullName>
    </alternativeName>
    <alternativeName>
        <fullName evidence="7">MEP cytidylyltransferase</fullName>
        <shortName evidence="7">MCT</shortName>
    </alternativeName>
</protein>
<reference evidence="8" key="1">
    <citation type="submission" date="2021-03" db="EMBL/GenBank/DDBJ databases">
        <title>Antimicrobial resistance genes in bacteria isolated from Japanese honey, and their potential for conferring macrolide and lincosamide resistance in the American foulbrood pathogen Paenibacillus larvae.</title>
        <authorList>
            <person name="Okamoto M."/>
            <person name="Kumagai M."/>
            <person name="Kanamori H."/>
            <person name="Takamatsu D."/>
        </authorList>
    </citation>
    <scope>NUCLEOTIDE SEQUENCE</scope>
    <source>
        <strain evidence="8">J27TS8</strain>
    </source>
</reference>
<accession>A0A920BWD4</accession>
<dbReference type="EC" id="2.7.7.60" evidence="7"/>
<evidence type="ECO:0000256" key="5">
    <source>
        <dbReference type="ARBA" id="ARBA00022695"/>
    </source>
</evidence>
<dbReference type="InterPro" id="IPR034683">
    <property type="entry name" value="IspD/TarI"/>
</dbReference>
<dbReference type="HAMAP" id="MF_00108">
    <property type="entry name" value="IspD"/>
    <property type="match status" value="1"/>
</dbReference>
<sequence>MEFIMAYEVIIPAAGQGKRMGAGKNKLLLELNDIPVLIHTLRVFEEDKQCAGIILAIAPQDESSFRKLLKEYGIHKVAAMVYGGEERQYSVYNGLQAATTKGVVLVHDGARPFIDVHLIHQLVVAADEHGSAVAAVPVKDTIKRVQQNEVVETVDRSSLWAIQTPQAFRMSILKRAHEHALEINFLGTDEASLVEKLHYPVKIVEGSYDNIKLTTKEDLYFAEAIMKKTGR</sequence>
<dbReference type="SUPFAM" id="SSF53448">
    <property type="entry name" value="Nucleotide-diphospho-sugar transferases"/>
    <property type="match status" value="1"/>
</dbReference>
<dbReference type="AlphaFoldDB" id="A0A920BWD4"/>
<feature type="site" description="Transition state stabilizer" evidence="7">
    <location>
        <position position="26"/>
    </location>
</feature>
<feature type="site" description="Transition state stabilizer" evidence="7">
    <location>
        <position position="19"/>
    </location>
</feature>
<dbReference type="Gene3D" id="3.90.550.10">
    <property type="entry name" value="Spore Coat Polysaccharide Biosynthesis Protein SpsA, Chain A"/>
    <property type="match status" value="1"/>
</dbReference>
<proteinExistence type="inferred from homology"/>
<gene>
    <name evidence="7 8" type="primary">ispD</name>
    <name evidence="8" type="ORF">J27TS8_43200</name>
</gene>
<dbReference type="GO" id="GO:0019288">
    <property type="term" value="P:isopentenyl diphosphate biosynthetic process, methylerythritol 4-phosphate pathway"/>
    <property type="evidence" value="ECO:0007669"/>
    <property type="project" value="UniProtKB-UniRule"/>
</dbReference>
<dbReference type="InterPro" id="IPR050088">
    <property type="entry name" value="IspD/TarI_cytidylyltransf_bact"/>
</dbReference>
<keyword evidence="9" id="KW-1185">Reference proteome</keyword>
<dbReference type="GO" id="GO:0050518">
    <property type="term" value="F:2-C-methyl-D-erythritol 4-phosphate cytidylyltransferase activity"/>
    <property type="evidence" value="ECO:0007669"/>
    <property type="project" value="UniProtKB-UniRule"/>
</dbReference>
<dbReference type="PANTHER" id="PTHR32125:SF4">
    <property type="entry name" value="2-C-METHYL-D-ERYTHRITOL 4-PHOSPHATE CYTIDYLYLTRANSFERASE, CHLOROPLASTIC"/>
    <property type="match status" value="1"/>
</dbReference>
<dbReference type="NCBIfam" id="TIGR00453">
    <property type="entry name" value="ispD"/>
    <property type="match status" value="1"/>
</dbReference>
<evidence type="ECO:0000256" key="4">
    <source>
        <dbReference type="ARBA" id="ARBA00022679"/>
    </source>
</evidence>